<dbReference type="CDD" id="cd05930">
    <property type="entry name" value="A_NRPS"/>
    <property type="match status" value="1"/>
</dbReference>
<dbReference type="InterPro" id="IPR009081">
    <property type="entry name" value="PP-bd_ACP"/>
</dbReference>
<dbReference type="PANTHER" id="PTHR45527:SF1">
    <property type="entry name" value="FATTY ACID SYNTHASE"/>
    <property type="match status" value="1"/>
</dbReference>
<dbReference type="GO" id="GO:0044550">
    <property type="term" value="P:secondary metabolite biosynthetic process"/>
    <property type="evidence" value="ECO:0007669"/>
    <property type="project" value="TreeGrafter"/>
</dbReference>
<dbReference type="OrthoDB" id="5298966at2"/>
<dbReference type="CDD" id="cd19531">
    <property type="entry name" value="LCL_NRPS-like"/>
    <property type="match status" value="1"/>
</dbReference>
<reference evidence="6 7" key="1">
    <citation type="submission" date="2018-05" db="EMBL/GenBank/DDBJ databases">
        <title>Chitinophaga sp. K3CV102501T nov., isolated from isolated from a monsoon evergreen broad-leaved forest soil.</title>
        <authorList>
            <person name="Lv Y."/>
        </authorList>
    </citation>
    <scope>NUCLEOTIDE SEQUENCE [LARGE SCALE GENOMIC DNA]</scope>
    <source>
        <strain evidence="6 7">GDMCC 1.1325</strain>
    </source>
</reference>
<dbReference type="GO" id="GO:0043041">
    <property type="term" value="P:amino acid activation for nonribosomal peptide biosynthetic process"/>
    <property type="evidence" value="ECO:0007669"/>
    <property type="project" value="TreeGrafter"/>
</dbReference>
<dbReference type="InterPro" id="IPR025110">
    <property type="entry name" value="AMP-bd_C"/>
</dbReference>
<dbReference type="NCBIfam" id="TIGR01720">
    <property type="entry name" value="NRPS-para261"/>
    <property type="match status" value="1"/>
</dbReference>
<dbReference type="InterPro" id="IPR006162">
    <property type="entry name" value="Ppantetheine_attach_site"/>
</dbReference>
<dbReference type="PROSITE" id="PS50075">
    <property type="entry name" value="CARRIER"/>
    <property type="match status" value="1"/>
</dbReference>
<dbReference type="SUPFAM" id="SSF52777">
    <property type="entry name" value="CoA-dependent acyltransferases"/>
    <property type="match status" value="4"/>
</dbReference>
<keyword evidence="7" id="KW-1185">Reference proteome</keyword>
<keyword evidence="3" id="KW-0597">Phosphoprotein</keyword>
<dbReference type="Gene3D" id="3.40.50.980">
    <property type="match status" value="2"/>
</dbReference>
<dbReference type="CDD" id="cd19534">
    <property type="entry name" value="E_NRPS"/>
    <property type="match status" value="1"/>
</dbReference>
<gene>
    <name evidence="6" type="ORF">DF182_29040</name>
</gene>
<keyword evidence="4" id="KW-0677">Repeat</keyword>
<dbReference type="FunFam" id="3.40.50.980:FF:000001">
    <property type="entry name" value="Non-ribosomal peptide synthetase"/>
    <property type="match status" value="1"/>
</dbReference>
<dbReference type="Gene3D" id="3.30.559.10">
    <property type="entry name" value="Chloramphenicol acetyltransferase-like domain"/>
    <property type="match status" value="2"/>
</dbReference>
<dbReference type="GO" id="GO:0005737">
    <property type="term" value="C:cytoplasm"/>
    <property type="evidence" value="ECO:0007669"/>
    <property type="project" value="TreeGrafter"/>
</dbReference>
<dbReference type="RefSeq" id="WP_113619253.1">
    <property type="nucleotide sequence ID" value="NZ_QFFJ01000002.1"/>
</dbReference>
<dbReference type="EMBL" id="QFFJ01000002">
    <property type="protein sequence ID" value="RBL90504.1"/>
    <property type="molecule type" value="Genomic_DNA"/>
</dbReference>
<organism evidence="6 7">
    <name type="scientific">Chitinophaga flava</name>
    <dbReference type="NCBI Taxonomy" id="2259036"/>
    <lineage>
        <taxon>Bacteria</taxon>
        <taxon>Pseudomonadati</taxon>
        <taxon>Bacteroidota</taxon>
        <taxon>Chitinophagia</taxon>
        <taxon>Chitinophagales</taxon>
        <taxon>Chitinophagaceae</taxon>
        <taxon>Chitinophaga</taxon>
    </lineage>
</organism>
<dbReference type="Gene3D" id="1.10.10.1830">
    <property type="entry name" value="Non-ribosomal peptide synthase, adenylation domain"/>
    <property type="match status" value="1"/>
</dbReference>
<dbReference type="Gene3D" id="1.10.1200.10">
    <property type="entry name" value="ACP-like"/>
    <property type="match status" value="1"/>
</dbReference>
<evidence type="ECO:0000259" key="5">
    <source>
        <dbReference type="PROSITE" id="PS50075"/>
    </source>
</evidence>
<dbReference type="InterPro" id="IPR045851">
    <property type="entry name" value="AMP-bd_C_sf"/>
</dbReference>
<comment type="cofactor">
    <cofactor evidence="1">
        <name>pantetheine 4'-phosphate</name>
        <dbReference type="ChEBI" id="CHEBI:47942"/>
    </cofactor>
</comment>
<dbReference type="PANTHER" id="PTHR45527">
    <property type="entry name" value="NONRIBOSOMAL PEPTIDE SYNTHETASE"/>
    <property type="match status" value="1"/>
</dbReference>
<dbReference type="SUPFAM" id="SSF47336">
    <property type="entry name" value="ACP-like"/>
    <property type="match status" value="1"/>
</dbReference>
<dbReference type="SUPFAM" id="SSF56801">
    <property type="entry name" value="Acetyl-CoA synthetase-like"/>
    <property type="match status" value="1"/>
</dbReference>
<evidence type="ECO:0000313" key="7">
    <source>
        <dbReference type="Proteomes" id="UP000253410"/>
    </source>
</evidence>
<keyword evidence="2" id="KW-0596">Phosphopantetheine</keyword>
<dbReference type="Gene3D" id="3.30.300.30">
    <property type="match status" value="1"/>
</dbReference>
<dbReference type="InterPro" id="IPR036736">
    <property type="entry name" value="ACP-like_sf"/>
</dbReference>
<dbReference type="InterPro" id="IPR023213">
    <property type="entry name" value="CAT-like_dom_sf"/>
</dbReference>
<accession>A0A365XXR7</accession>
<dbReference type="InterPro" id="IPR000873">
    <property type="entry name" value="AMP-dep_synth/lig_dom"/>
</dbReference>
<evidence type="ECO:0000256" key="4">
    <source>
        <dbReference type="ARBA" id="ARBA00022737"/>
    </source>
</evidence>
<protein>
    <recommendedName>
        <fullName evidence="5">Carrier domain-containing protein</fullName>
    </recommendedName>
</protein>
<dbReference type="FunFam" id="3.30.559.10:FF:000012">
    <property type="entry name" value="Non-ribosomal peptide synthetase"/>
    <property type="match status" value="1"/>
</dbReference>
<proteinExistence type="predicted"/>
<name>A0A365XXR7_9BACT</name>
<dbReference type="GO" id="GO:0031177">
    <property type="term" value="F:phosphopantetheine binding"/>
    <property type="evidence" value="ECO:0007669"/>
    <property type="project" value="TreeGrafter"/>
</dbReference>
<dbReference type="Proteomes" id="UP000253410">
    <property type="component" value="Unassembled WGS sequence"/>
</dbReference>
<dbReference type="Pfam" id="PF00501">
    <property type="entry name" value="AMP-binding"/>
    <property type="match status" value="1"/>
</dbReference>
<dbReference type="Gene3D" id="2.30.38.10">
    <property type="entry name" value="Luciferase, Domain 3"/>
    <property type="match status" value="1"/>
</dbReference>
<dbReference type="InterPro" id="IPR020845">
    <property type="entry name" value="AMP-binding_CS"/>
</dbReference>
<dbReference type="InterPro" id="IPR010071">
    <property type="entry name" value="AA_adenyl_dom"/>
</dbReference>
<dbReference type="Pfam" id="PF13193">
    <property type="entry name" value="AMP-binding_C"/>
    <property type="match status" value="1"/>
</dbReference>
<evidence type="ECO:0000256" key="3">
    <source>
        <dbReference type="ARBA" id="ARBA00022553"/>
    </source>
</evidence>
<dbReference type="PROSITE" id="PS00012">
    <property type="entry name" value="PHOSPHOPANTETHEINE"/>
    <property type="match status" value="1"/>
</dbReference>
<dbReference type="NCBIfam" id="TIGR01733">
    <property type="entry name" value="AA-adenyl-dom"/>
    <property type="match status" value="1"/>
</dbReference>
<evidence type="ECO:0000313" key="6">
    <source>
        <dbReference type="EMBL" id="RBL90504.1"/>
    </source>
</evidence>
<dbReference type="InterPro" id="IPR010060">
    <property type="entry name" value="NRPS_synth"/>
</dbReference>
<dbReference type="GO" id="GO:0003824">
    <property type="term" value="F:catalytic activity"/>
    <property type="evidence" value="ECO:0007669"/>
    <property type="project" value="InterPro"/>
</dbReference>
<dbReference type="InterPro" id="IPR001242">
    <property type="entry name" value="Condensation_dom"/>
</dbReference>
<dbReference type="Gene3D" id="3.30.559.30">
    <property type="entry name" value="Nonribosomal peptide synthetase, condensation domain"/>
    <property type="match status" value="2"/>
</dbReference>
<dbReference type="FunFam" id="3.30.300.30:FF:000010">
    <property type="entry name" value="Enterobactin synthetase component F"/>
    <property type="match status" value="1"/>
</dbReference>
<comment type="caution">
    <text evidence="6">The sequence shown here is derived from an EMBL/GenBank/DDBJ whole genome shotgun (WGS) entry which is preliminary data.</text>
</comment>
<dbReference type="Pfam" id="PF00550">
    <property type="entry name" value="PP-binding"/>
    <property type="match status" value="1"/>
</dbReference>
<dbReference type="PROSITE" id="PS00455">
    <property type="entry name" value="AMP_BINDING"/>
    <property type="match status" value="1"/>
</dbReference>
<evidence type="ECO:0000256" key="1">
    <source>
        <dbReference type="ARBA" id="ARBA00001957"/>
    </source>
</evidence>
<dbReference type="Pfam" id="PF00668">
    <property type="entry name" value="Condensation"/>
    <property type="match status" value="2"/>
</dbReference>
<evidence type="ECO:0000256" key="2">
    <source>
        <dbReference type="ARBA" id="ARBA00022450"/>
    </source>
</evidence>
<dbReference type="InterPro" id="IPR044894">
    <property type="entry name" value="TubC_N_sf"/>
</dbReference>
<sequence>MRTLLSKLRENNIHIKLEGSDLKVRLPKQGVDPSILDEIRLSKDSLISYLKTLQVYESQQILPLPENNGYMLSSSQKRLWILSQYEEGNVAYNIPGVYVFKGKLDRAAFNRSFENLIARHEILRTIFREDNDGNVRQFVLTPELSGFKITMHDLQQEVDVEARLRRSLQQLSLQPFDLSAGPLLRADLFQVKEDEWFFCCVMHHIISDGWSMDILVHELLHFYNATVSNVPAALPPLRIQYKDYAAWQQQAQGDAQVVHRSYWLQQLAGELPVLSLHGDKPRPPVKTFSGASADRILDEALTRDIKQLANSQGITLFMGLLTAVNVLLYRYTGEEDIIIGSPVAGRNHPDIADQIGFYVNMLPLRTRFNASDSFVKLLGHVKETVLRAYEHQDYPFEDLLEGLQLPRDMSRHPLFDVMVTVQHTDDQHAKIRQQVEGVEISSYEEGINQRSKFDLAFDFFITEKTIRIQLLYNTDIYDSNTAERLLTHLERIIAAAVAAPDIPVSHLDYLSTSNKAQLLSFNSPAREYFSGQSVIALFEAQALETPERTALISGERRFTYREINEQSSRIANYLLHHNISRNDLVGIMLYRSPWMIIAVLGILKSGGAYVPIDPDYPASRKSYIYADTGISVLLTEAACMSRLEGYNGTILEMDKHDLAAYPAATVDAAVTADSLAYVIYTSGTTGMPKGCGVNHGSLANYVEWANQYYFQESVLPHFGLYTSLSFDLTVTSLYCPLTRGGTLTVFGAARDLPEVLTTMLSPSSGINSIKLTPSHVKLLPHLGLSSSDISCAILGGEEVTLSDVRILKGLNPSMRVYNEYGPTEATVGCVVKELEEDEAVLIGRPECGALIYVLDSHGNLCPIGVTGELYIAGPVLARGYLHQDALTAEKFIADPFRAGERMYRTGDTGRWLPNRELVYTGRIDDQVKIRGYRIEPGEVERSLLSYEGVTAAVVVTKTDSTGARVLVAYVTAHSTLAPDGLRTYLESHLPAYMVPSYYVQLEALPLTLNGKVNKKLLPDPEEHGTVAGADYVAPRNDREALLAEVYEEVLNRRPISITTGFLALGGDSIKSIQILSRLKQKGYSLKPEDILMYPTIEALAPQLQVAGRIAEQGAITGIIPLSPVQCWFLNNPSPYKHHYNQSVLLQSRKSVSEAALRAVLGKVVLHHDALRMVYRHTTDGWEQENLGAEQGYSLEVVAGADETSFREHCERIQSGFELEKGPLLRACLFRGPEADRLLLVVHHLVVDGVSWRILFDDLSTLLRQYDSGESLQLPLKTDSFNYWQQQLLLYASEAALHEEAVYWSEVESHTIAPLQLDHASGANQVKDTETRSFTLDETMTERLLTKCYKAYRTEINDLLVTALSLSLSEILGLEHIVLQLEGHGRENIGGDVDVSRTIGWFTTLYPVVIAVNRDRDMIRQLISVKENLHRVPNKGIGYGMLRYLSGKSYALSPEISFNYLGDFGGSVGTSEEPLFEFSGDYHGETISPERPRAFILEVSGMIAGGQLRIAVGYSRQQYDATTIENLLAAYHRHLEELVNHLSEEEAEHVSPVDFTYKGVSMEQLQKLNQML</sequence>
<feature type="domain" description="Carrier" evidence="5">
    <location>
        <begin position="1033"/>
        <end position="1107"/>
    </location>
</feature>